<accession>A0A382FW04</accession>
<dbReference type="GO" id="GO:0003700">
    <property type="term" value="F:DNA-binding transcription factor activity"/>
    <property type="evidence" value="ECO:0007669"/>
    <property type="project" value="TreeGrafter"/>
</dbReference>
<gene>
    <name evidence="3" type="ORF">METZ01_LOCUS220130</name>
</gene>
<keyword evidence="1" id="KW-0238">DNA-binding</keyword>
<dbReference type="AlphaFoldDB" id="A0A382FW04"/>
<dbReference type="PANTHER" id="PTHR46797">
    <property type="entry name" value="HTH-TYPE TRANSCRIPTIONAL REGULATOR"/>
    <property type="match status" value="1"/>
</dbReference>
<sequence>MSKKTLGQLIRKLRKKQKPYMSLRTLAKKTDVSWVIITHIENGKVSTSKKVLKQIAEALNYNVDKLLAAGDAVGDDIEKIITKTPTAVPEFLRTAKNLTEDDWRSLTEQVKNMNKKKK</sequence>
<dbReference type="Pfam" id="PF01381">
    <property type="entry name" value="HTH_3"/>
    <property type="match status" value="1"/>
</dbReference>
<protein>
    <recommendedName>
        <fullName evidence="2">HTH cro/C1-type domain-containing protein</fullName>
    </recommendedName>
</protein>
<dbReference type="GO" id="GO:0003677">
    <property type="term" value="F:DNA binding"/>
    <property type="evidence" value="ECO:0007669"/>
    <property type="project" value="UniProtKB-KW"/>
</dbReference>
<evidence type="ECO:0000256" key="1">
    <source>
        <dbReference type="ARBA" id="ARBA00023125"/>
    </source>
</evidence>
<dbReference type="SMART" id="SM00530">
    <property type="entry name" value="HTH_XRE"/>
    <property type="match status" value="1"/>
</dbReference>
<organism evidence="3">
    <name type="scientific">marine metagenome</name>
    <dbReference type="NCBI Taxonomy" id="408172"/>
    <lineage>
        <taxon>unclassified sequences</taxon>
        <taxon>metagenomes</taxon>
        <taxon>ecological metagenomes</taxon>
    </lineage>
</organism>
<dbReference type="EMBL" id="UINC01052211">
    <property type="protein sequence ID" value="SVB67276.1"/>
    <property type="molecule type" value="Genomic_DNA"/>
</dbReference>
<dbReference type="SUPFAM" id="SSF47413">
    <property type="entry name" value="lambda repressor-like DNA-binding domains"/>
    <property type="match status" value="1"/>
</dbReference>
<dbReference type="PROSITE" id="PS50943">
    <property type="entry name" value="HTH_CROC1"/>
    <property type="match status" value="1"/>
</dbReference>
<evidence type="ECO:0000259" key="2">
    <source>
        <dbReference type="PROSITE" id="PS50943"/>
    </source>
</evidence>
<evidence type="ECO:0000313" key="3">
    <source>
        <dbReference type="EMBL" id="SVB67276.1"/>
    </source>
</evidence>
<reference evidence="3" key="1">
    <citation type="submission" date="2018-05" db="EMBL/GenBank/DDBJ databases">
        <authorList>
            <person name="Lanie J.A."/>
            <person name="Ng W.-L."/>
            <person name="Kazmierczak K.M."/>
            <person name="Andrzejewski T.M."/>
            <person name="Davidsen T.M."/>
            <person name="Wayne K.J."/>
            <person name="Tettelin H."/>
            <person name="Glass J.I."/>
            <person name="Rusch D."/>
            <person name="Podicherti R."/>
            <person name="Tsui H.-C.T."/>
            <person name="Winkler M.E."/>
        </authorList>
    </citation>
    <scope>NUCLEOTIDE SEQUENCE</scope>
</reference>
<dbReference type="Gene3D" id="1.10.260.40">
    <property type="entry name" value="lambda repressor-like DNA-binding domains"/>
    <property type="match status" value="1"/>
</dbReference>
<dbReference type="CDD" id="cd00093">
    <property type="entry name" value="HTH_XRE"/>
    <property type="match status" value="1"/>
</dbReference>
<dbReference type="InterPro" id="IPR010982">
    <property type="entry name" value="Lambda_DNA-bd_dom_sf"/>
</dbReference>
<dbReference type="GO" id="GO:0005829">
    <property type="term" value="C:cytosol"/>
    <property type="evidence" value="ECO:0007669"/>
    <property type="project" value="TreeGrafter"/>
</dbReference>
<proteinExistence type="predicted"/>
<dbReference type="InterPro" id="IPR050807">
    <property type="entry name" value="TransReg_Diox_bact_type"/>
</dbReference>
<name>A0A382FW04_9ZZZZ</name>
<feature type="domain" description="HTH cro/C1-type" evidence="2">
    <location>
        <begin position="10"/>
        <end position="66"/>
    </location>
</feature>
<dbReference type="InterPro" id="IPR001387">
    <property type="entry name" value="Cro/C1-type_HTH"/>
</dbReference>
<dbReference type="PANTHER" id="PTHR46797:SF1">
    <property type="entry name" value="METHYLPHOSPHONATE SYNTHASE"/>
    <property type="match status" value="1"/>
</dbReference>